<dbReference type="Proteomes" id="UP000823046">
    <property type="component" value="Unassembled WGS sequence"/>
</dbReference>
<keyword evidence="3" id="KW-1185">Reference proteome</keyword>
<evidence type="ECO:0000256" key="1">
    <source>
        <dbReference type="SAM" id="SignalP"/>
    </source>
</evidence>
<evidence type="ECO:0008006" key="4">
    <source>
        <dbReference type="Google" id="ProtNLM"/>
    </source>
</evidence>
<evidence type="ECO:0000313" key="3">
    <source>
        <dbReference type="Proteomes" id="UP000823046"/>
    </source>
</evidence>
<protein>
    <recommendedName>
        <fullName evidence="4">Secreted protein</fullName>
    </recommendedName>
</protein>
<organism evidence="2 3">
    <name type="scientific">Cardiosporidium cionae</name>
    <dbReference type="NCBI Taxonomy" id="476202"/>
    <lineage>
        <taxon>Eukaryota</taxon>
        <taxon>Sar</taxon>
        <taxon>Alveolata</taxon>
        <taxon>Apicomplexa</taxon>
        <taxon>Aconoidasida</taxon>
        <taxon>Nephromycida</taxon>
        <taxon>Cardiosporidium</taxon>
    </lineage>
</organism>
<comment type="caution">
    <text evidence="2">The sequence shown here is derived from an EMBL/GenBank/DDBJ whole genome shotgun (WGS) entry which is preliminary data.</text>
</comment>
<sequence length="101" mass="11980">MLFQLSFPRLMWHRGCLTLLCSSCRYVVRKWHVPILGVDCNANPRHRQALTNPPPRSRGIPKYLSPYLFGAQAPRHPRWRQEATHRLHWGMKNRNQIKRNG</sequence>
<dbReference type="EMBL" id="JADAQX010000857">
    <property type="protein sequence ID" value="KAF8819260.1"/>
    <property type="molecule type" value="Genomic_DNA"/>
</dbReference>
<feature type="chain" id="PRO_5047205288" description="Secreted protein" evidence="1">
    <location>
        <begin position="19"/>
        <end position="101"/>
    </location>
</feature>
<gene>
    <name evidence="2" type="ORF">IE077_000132</name>
</gene>
<name>A0ABQ7J5G8_9APIC</name>
<reference evidence="2 3" key="1">
    <citation type="journal article" date="2020" name="bioRxiv">
        <title>Metabolic contributions of an alphaproteobacterial endosymbiont in the apicomplexan Cardiosporidium cionae.</title>
        <authorList>
            <person name="Hunter E.S."/>
            <person name="Paight C.J."/>
            <person name="Lane C.E."/>
        </authorList>
    </citation>
    <scope>NUCLEOTIDE SEQUENCE [LARGE SCALE GENOMIC DNA]</scope>
    <source>
        <strain evidence="2">ESH_2018</strain>
    </source>
</reference>
<evidence type="ECO:0000313" key="2">
    <source>
        <dbReference type="EMBL" id="KAF8819260.1"/>
    </source>
</evidence>
<accession>A0ABQ7J5G8</accession>
<proteinExistence type="predicted"/>
<feature type="signal peptide" evidence="1">
    <location>
        <begin position="1"/>
        <end position="18"/>
    </location>
</feature>
<keyword evidence="1" id="KW-0732">Signal</keyword>